<dbReference type="RefSeq" id="WP_168571175.1">
    <property type="nucleotide sequence ID" value="NZ_CP051167.1"/>
</dbReference>
<dbReference type="Pfam" id="PF17963">
    <property type="entry name" value="Big_9"/>
    <property type="match status" value="1"/>
</dbReference>
<feature type="domain" description="Dystroglycan-type cadherin-like" evidence="2">
    <location>
        <begin position="155"/>
        <end position="246"/>
    </location>
</feature>
<evidence type="ECO:0000256" key="1">
    <source>
        <dbReference type="SAM" id="Phobius"/>
    </source>
</evidence>
<dbReference type="Gene3D" id="2.180.10.10">
    <property type="entry name" value="RHS repeat-associated core"/>
    <property type="match status" value="1"/>
</dbReference>
<evidence type="ECO:0000313" key="4">
    <source>
        <dbReference type="Proteomes" id="UP000500857"/>
    </source>
</evidence>
<dbReference type="SUPFAM" id="SSF49373">
    <property type="entry name" value="Invasin/intimin cell-adhesion fragments"/>
    <property type="match status" value="1"/>
</dbReference>
<keyword evidence="1" id="KW-1133">Transmembrane helix</keyword>
<reference evidence="3 4" key="1">
    <citation type="submission" date="2020-04" db="EMBL/GenBank/DDBJ databases">
        <authorList>
            <person name="Basu S."/>
            <person name="Maruthanayagam V."/>
            <person name="Chakraborty S."/>
            <person name="Pramanik A."/>
            <person name="Mukherjee J."/>
            <person name="Brink B."/>
        </authorList>
    </citation>
    <scope>NUCLEOTIDE SEQUENCE [LARGE SCALE GENOMIC DNA]</scope>
    <source>
        <strain evidence="3 4">AP17</strain>
    </source>
</reference>
<keyword evidence="1" id="KW-0472">Membrane</keyword>
<dbReference type="GO" id="GO:0016020">
    <property type="term" value="C:membrane"/>
    <property type="evidence" value="ECO:0007669"/>
    <property type="project" value="InterPro"/>
</dbReference>
<dbReference type="InterPro" id="IPR008964">
    <property type="entry name" value="Invasin/intimin_cell_adhesion"/>
</dbReference>
<feature type="transmembrane region" description="Helical" evidence="1">
    <location>
        <begin position="1542"/>
        <end position="1564"/>
    </location>
</feature>
<dbReference type="EMBL" id="CP051167">
    <property type="protein sequence ID" value="QIZ73029.1"/>
    <property type="molecule type" value="Genomic_DNA"/>
</dbReference>
<dbReference type="InterPro" id="IPR015919">
    <property type="entry name" value="Cadherin-like_sf"/>
</dbReference>
<keyword evidence="4" id="KW-1185">Reference proteome</keyword>
<protein>
    <recommendedName>
        <fullName evidence="2">Dystroglycan-type cadherin-like domain-containing protein</fullName>
    </recommendedName>
</protein>
<evidence type="ECO:0000313" key="3">
    <source>
        <dbReference type="EMBL" id="QIZ73029.1"/>
    </source>
</evidence>
<feature type="transmembrane region" description="Helical" evidence="1">
    <location>
        <begin position="1576"/>
        <end position="1597"/>
    </location>
</feature>
<proteinExistence type="predicted"/>
<dbReference type="KEGG" id="oxy:HCG48_22500"/>
<evidence type="ECO:0000259" key="2">
    <source>
        <dbReference type="SMART" id="SM00736"/>
    </source>
</evidence>
<dbReference type="Proteomes" id="UP000500857">
    <property type="component" value="Chromosome"/>
</dbReference>
<dbReference type="InterPro" id="IPR013783">
    <property type="entry name" value="Ig-like_fold"/>
</dbReference>
<dbReference type="InterPro" id="IPR003343">
    <property type="entry name" value="Big_2"/>
</dbReference>
<dbReference type="GO" id="GO:0005509">
    <property type="term" value="F:calcium ion binding"/>
    <property type="evidence" value="ECO:0007669"/>
    <property type="project" value="InterPro"/>
</dbReference>
<gene>
    <name evidence="3" type="ORF">HCG48_22500</name>
</gene>
<dbReference type="Gene3D" id="2.60.40.10">
    <property type="entry name" value="Immunoglobulins"/>
    <property type="match status" value="6"/>
</dbReference>
<name>A0A6H1U5X4_9CYAN</name>
<sequence length="1658" mass="178434">MTIDSETGVIVWKPTVIQRSESNSIYLASGVYNVLVRVQDNLGGVDLQSFQVKLTPVNNLPAFTNSSPTFIQPQRGKLFEYRLNALDADGDAEIRYELVNPPTGATLNPDTGILRWTPSQTGEFQFTVKAIDSLGGEASQTITATVVEPRPNTPPEITATPRSSVRIGSTYLYQLPLTDSDGDPLTFNFLQSPAGMELDSQGRIIWTPTPSQFGSHPISLEVNDGEDTTTLSWTLNVSNQTVNRAPSITSTPNLITNLERVYQYQLVGFDPDGDLLLWTLDKAPSGMVIDPNSGMLSWQPNATQIGEHTIAIRVTDATGHFVGQEFDLTVRGINTPPEIVSVPITAAAVGTDYRYQIASTDLENDGGRYSLGIAPDGMQIDPETGLITWTPTAQQSGSVEVEVLVIDGQNGVNRQTYTIEVGSDAINHPPVITSTAKYFAATGVPYRYQIEATDADNDGLIYQPISVPNGMTLDVNTGELRWDSPTFGTHQVVVGVNDGRLGAAQGFTLTVQNDLPPVFNTNEPPTVAIPNRLFSYDIQATDPNGSSLTYRLDDASIALGMSVDELGRLRWIPTVENVGTHAITIEAIDELGTTATQTFNLTVTADNVAPQIQLLPSNVYLVDDDYRADIGSEITFFLQATDNVGITGMQLFINDEPVELSGLGTAKIKIEEFGNIKVRAVAYDAAFNVTESTLEITAIDSSDPDSPVVALAEGLFDETVTASLEIVGTVEDENLDYYTLEVAAGGSSEFREIFRGTESVVDGVLGTFDPSILQNDSYVLRLSAYDKGGNGSTIEERIEVGGEKQGNLNLSFNDLVEIPITGFPIILTRTYDSLNAEDSDDFGYGWRMELVDTDLRTNVPPPSFEQELLDIQNAFTDDTRVYVTLPDGERIDFRFEPTGDRLNSFLSLYGDGAARWYHPTFVADNGSGMTLSVPDTRLILGPDGNYYDLAGVPYNPENSRFGGQYTLTTPEGVVAEIDAKSGDLLKVTDADGYSLTFSDAGIFSSTGEAIALGRDAKGRINTVTDFNNQVIRYQYDEKGDLVAVTDRDNVTTHFDYHQSFDHYLTSVLDPLGRSGANAFYDENGRLQLLLQDGTDLLTNQAPILINDSVLVSANLPATIDLSSLVTDPDGDRVTYHISNALNGTAELLADGTTLSFQPAPDFVGTASFDLVANDGGVRSVNETITVKVSDAPLLSLDVVERDVQLRSDGTTNLVVTANFADRKGVVIPASELTYSTDNPDLVTVESDGTITAKNAEGVAVVRVSYRDEEAVTAIRIGATPTPTNDAEFNVALAEFEGIDPYPDAITLVPGAKRQLQLRLNSLSDSPDLSAAASGTRYYVSDENVVRISEDGKITALSSGYATVTVVHGAAEETIEVRVVEPISGTASIGVNGGAVRSDDGAMVMVPPGALTEETPVSIGQIEESNLSLEIPEKFSFAGSFNLDIGEQPLEFPLQFAIPAPAGVEPGTEVFFLRKGELPALQQGDKWVGSETMHPIWTMVESGIVGDDGMIYTTSPPWRGAYESGEYSIAIPKFDYSVAHLRLAGFSAGVGLGLIAVGGIALAYPKLSPLTYSRPDYFVPGGLIGAGALALASVPVLLDASERSVTTLTIPTVGLPYTTELNVSLNLCLMCQLNPYPILNPFWNGSNFSMTNNKDECCI</sequence>
<dbReference type="InterPro" id="IPR006644">
    <property type="entry name" value="Cadg"/>
</dbReference>
<dbReference type="Pfam" id="PF05345">
    <property type="entry name" value="He_PIG"/>
    <property type="match status" value="6"/>
</dbReference>
<keyword evidence="1" id="KW-0812">Transmembrane</keyword>
<dbReference type="SMART" id="SM00736">
    <property type="entry name" value="CADG"/>
    <property type="match status" value="2"/>
</dbReference>
<dbReference type="Pfam" id="PF02368">
    <property type="entry name" value="Big_2"/>
    <property type="match status" value="1"/>
</dbReference>
<dbReference type="CDD" id="cd11304">
    <property type="entry name" value="Cadherin_repeat"/>
    <property type="match status" value="1"/>
</dbReference>
<accession>A0A6H1U5X4</accession>
<organism evidence="3 4">
    <name type="scientific">Oxynema aestuarii AP17</name>
    <dbReference type="NCBI Taxonomy" id="2064643"/>
    <lineage>
        <taxon>Bacteria</taxon>
        <taxon>Bacillati</taxon>
        <taxon>Cyanobacteriota</taxon>
        <taxon>Cyanophyceae</taxon>
        <taxon>Oscillatoriophycideae</taxon>
        <taxon>Oscillatoriales</taxon>
        <taxon>Oscillatoriaceae</taxon>
        <taxon>Oxynema</taxon>
        <taxon>Oxynema aestuarii</taxon>
    </lineage>
</organism>
<dbReference type="InterPro" id="IPR006530">
    <property type="entry name" value="YD"/>
</dbReference>
<dbReference type="Gene3D" id="2.60.40.1080">
    <property type="match status" value="2"/>
</dbReference>
<dbReference type="SUPFAM" id="SSF49313">
    <property type="entry name" value="Cadherin-like"/>
    <property type="match status" value="6"/>
</dbReference>
<feature type="domain" description="Dystroglycan-type cadherin-like" evidence="2">
    <location>
        <begin position="510"/>
        <end position="610"/>
    </location>
</feature>
<dbReference type="NCBIfam" id="TIGR01643">
    <property type="entry name" value="YD_repeat_2x"/>
    <property type="match status" value="1"/>
</dbReference>